<proteinExistence type="predicted"/>
<evidence type="ECO:0000256" key="1">
    <source>
        <dbReference type="SAM" id="MobiDB-lite"/>
    </source>
</evidence>
<feature type="compositionally biased region" description="Low complexity" evidence="1">
    <location>
        <begin position="202"/>
        <end position="213"/>
    </location>
</feature>
<dbReference type="PANTHER" id="PTHR47425:SF2">
    <property type="entry name" value="FARB-RELATED"/>
    <property type="match status" value="1"/>
</dbReference>
<name>A0AAD6CLK8_9EURO</name>
<dbReference type="InterPro" id="IPR052761">
    <property type="entry name" value="Fungal_Detox/Toxin_TFs"/>
</dbReference>
<organism evidence="2 3">
    <name type="scientific">Penicillium frequentans</name>
    <dbReference type="NCBI Taxonomy" id="3151616"/>
    <lineage>
        <taxon>Eukaryota</taxon>
        <taxon>Fungi</taxon>
        <taxon>Dikarya</taxon>
        <taxon>Ascomycota</taxon>
        <taxon>Pezizomycotina</taxon>
        <taxon>Eurotiomycetes</taxon>
        <taxon>Eurotiomycetidae</taxon>
        <taxon>Eurotiales</taxon>
        <taxon>Aspergillaceae</taxon>
        <taxon>Penicillium</taxon>
    </lineage>
</organism>
<protein>
    <submittedName>
        <fullName evidence="2">C6 transcription factor</fullName>
    </submittedName>
</protein>
<comment type="caution">
    <text evidence="2">The sequence shown here is derived from an EMBL/GenBank/DDBJ whole genome shotgun (WGS) entry which is preliminary data.</text>
</comment>
<dbReference type="EMBL" id="JAQIZZ010000008">
    <property type="protein sequence ID" value="KAJ5525353.1"/>
    <property type="molecule type" value="Genomic_DNA"/>
</dbReference>
<feature type="region of interest" description="Disordered" evidence="1">
    <location>
        <begin position="200"/>
        <end position="232"/>
    </location>
</feature>
<dbReference type="PANTHER" id="PTHR47425">
    <property type="entry name" value="FARB-RELATED"/>
    <property type="match status" value="1"/>
</dbReference>
<evidence type="ECO:0000313" key="2">
    <source>
        <dbReference type="EMBL" id="KAJ5525353.1"/>
    </source>
</evidence>
<keyword evidence="3" id="KW-1185">Reference proteome</keyword>
<reference evidence="2 3" key="1">
    <citation type="journal article" date="2023" name="IMA Fungus">
        <title>Comparative genomic study of the Penicillium genus elucidates a diverse pangenome and 15 lateral gene transfer events.</title>
        <authorList>
            <person name="Petersen C."/>
            <person name="Sorensen T."/>
            <person name="Nielsen M.R."/>
            <person name="Sondergaard T.E."/>
            <person name="Sorensen J.L."/>
            <person name="Fitzpatrick D.A."/>
            <person name="Frisvad J.C."/>
            <person name="Nielsen K.L."/>
        </authorList>
    </citation>
    <scope>NUCLEOTIDE SEQUENCE [LARGE SCALE GENOMIC DNA]</scope>
    <source>
        <strain evidence="2 3">IBT 35679</strain>
    </source>
</reference>
<evidence type="ECO:0000313" key="3">
    <source>
        <dbReference type="Proteomes" id="UP001220324"/>
    </source>
</evidence>
<accession>A0AAD6CLK8</accession>
<dbReference type="Proteomes" id="UP001220324">
    <property type="component" value="Unassembled WGS sequence"/>
</dbReference>
<dbReference type="AlphaFoldDB" id="A0AAD6CLK8"/>
<sequence>MLSGDDGPTLMLDPRHDMAEGKHFGACDQHLQGWNLNLPMMCMYDSISALSACESPVTMMYHTVEAALYTPQIMPFSPWSAQTSSVVEAANSLPEISRTKIRVAAEETSGIGNDLQKLGLLHYLPTSSVTAFLPALIIHLMHIAYARKEQVAQSMQHFSIGMTILITLSDNYASAELAVHFLESTINLSQMRISGVTRLLHQSPQSEPRSRSQITDNPNVHGPPPDESWRSRSRCLVDTVHSKEDHFSVAAPMIIGHLWPEWSLWLDGGPLDSGFADTILPESSGPRPDIPWKSRPEGLDLHPISDGINSSTRDMPGITLDNEHDVLQGETDLRNSEFSPNSTYLGPEIALPLNSDTFFFPDEPYSEGMCSAAFTHGDLFHYPDR</sequence>
<gene>
    <name evidence="2" type="ORF">N7494_012003</name>
</gene>